<feature type="domain" description="Tyrosine specific protein phosphatases" evidence="2">
    <location>
        <begin position="393"/>
        <end position="462"/>
    </location>
</feature>
<dbReference type="InterPro" id="IPR000387">
    <property type="entry name" value="Tyr_Pase_dom"/>
</dbReference>
<proteinExistence type="predicted"/>
<dbReference type="Proteomes" id="UP000077115">
    <property type="component" value="Unassembled WGS sequence"/>
</dbReference>
<organism evidence="3 4">
    <name type="scientific">Batrachochytrium dendrobatidis (strain JEL423)</name>
    <dbReference type="NCBI Taxonomy" id="403673"/>
    <lineage>
        <taxon>Eukaryota</taxon>
        <taxon>Fungi</taxon>
        <taxon>Fungi incertae sedis</taxon>
        <taxon>Chytridiomycota</taxon>
        <taxon>Chytridiomycota incertae sedis</taxon>
        <taxon>Chytridiomycetes</taxon>
        <taxon>Rhizophydiales</taxon>
        <taxon>Rhizophydiales incertae sedis</taxon>
        <taxon>Batrachochytrium</taxon>
    </lineage>
</organism>
<dbReference type="Pfam" id="PF22784">
    <property type="entry name" value="PTP-SAK"/>
    <property type="match status" value="1"/>
</dbReference>
<accession>A0A177WTP3</accession>
<evidence type="ECO:0000256" key="1">
    <source>
        <dbReference type="ARBA" id="ARBA00022801"/>
    </source>
</evidence>
<dbReference type="InterPro" id="IPR057023">
    <property type="entry name" value="PTP-SAK"/>
</dbReference>
<dbReference type="FunFam" id="3.90.190.10:FF:000157">
    <property type="entry name" value="Protein-tyrosine phosphatase"/>
    <property type="match status" value="1"/>
</dbReference>
<dbReference type="eggNOG" id="KOG1720">
    <property type="taxonomic scope" value="Eukaryota"/>
</dbReference>
<name>A0A177WTP3_BATDL</name>
<dbReference type="PROSITE" id="PS50056">
    <property type="entry name" value="TYR_PHOSPHATASE_2"/>
    <property type="match status" value="1"/>
</dbReference>
<dbReference type="SUPFAM" id="SSF52799">
    <property type="entry name" value="(Phosphotyrosine protein) phosphatases II"/>
    <property type="match status" value="1"/>
</dbReference>
<dbReference type="PANTHER" id="PTHR23339">
    <property type="entry name" value="TYROSINE SPECIFIC PROTEIN PHOSPHATASE AND DUAL SPECIFICITY PROTEIN PHOSPHATASE"/>
    <property type="match status" value="1"/>
</dbReference>
<dbReference type="EMBL" id="DS022308">
    <property type="protein sequence ID" value="OAJ42731.1"/>
    <property type="molecule type" value="Genomic_DNA"/>
</dbReference>
<dbReference type="AlphaFoldDB" id="A0A177WTP3"/>
<evidence type="ECO:0000313" key="3">
    <source>
        <dbReference type="EMBL" id="OAJ42731.1"/>
    </source>
</evidence>
<gene>
    <name evidence="3" type="ORF">BDEG_26150</name>
</gene>
<reference evidence="3 4" key="2">
    <citation type="submission" date="2016-05" db="EMBL/GenBank/DDBJ databases">
        <title>Lineage-specific infection strategies underlie the spectrum of fungal disease in amphibians.</title>
        <authorList>
            <person name="Cuomo C.A."/>
            <person name="Farrer R.A."/>
            <person name="James T."/>
            <person name="Longcore J."/>
            <person name="Birren B."/>
        </authorList>
    </citation>
    <scope>NUCLEOTIDE SEQUENCE [LARGE SCALE GENOMIC DNA]</scope>
    <source>
        <strain evidence="3 4">JEL423</strain>
    </source>
</reference>
<dbReference type="InterPro" id="IPR029021">
    <property type="entry name" value="Prot-tyrosine_phosphatase-like"/>
</dbReference>
<reference evidence="3 4" key="1">
    <citation type="submission" date="2006-10" db="EMBL/GenBank/DDBJ databases">
        <title>The Genome Sequence of Batrachochytrium dendrobatidis JEL423.</title>
        <authorList>
            <consortium name="The Broad Institute Genome Sequencing Platform"/>
            <person name="Birren B."/>
            <person name="Lander E."/>
            <person name="Galagan J."/>
            <person name="Cuomo C."/>
            <person name="Devon K."/>
            <person name="Jaffe D."/>
            <person name="Butler J."/>
            <person name="Alvarez P."/>
            <person name="Gnerre S."/>
            <person name="Grabherr M."/>
            <person name="Kleber M."/>
            <person name="Mauceli E."/>
            <person name="Brockman W."/>
            <person name="Young S."/>
            <person name="LaButti K."/>
            <person name="Sykes S."/>
            <person name="DeCaprio D."/>
            <person name="Crawford M."/>
            <person name="Koehrsen M."/>
            <person name="Engels R."/>
            <person name="Montgomery P."/>
            <person name="Pearson M."/>
            <person name="Howarth C."/>
            <person name="Larson L."/>
            <person name="White J."/>
            <person name="O'Leary S."/>
            <person name="Kodira C."/>
            <person name="Zeng Q."/>
            <person name="Yandava C."/>
            <person name="Alvarado L."/>
            <person name="Longcore J."/>
            <person name="James T."/>
        </authorList>
    </citation>
    <scope>NUCLEOTIDE SEQUENCE [LARGE SCALE GENOMIC DNA]</scope>
    <source>
        <strain evidence="3 4">JEL423</strain>
    </source>
</reference>
<keyword evidence="1" id="KW-0378">Hydrolase</keyword>
<sequence length="485" mass="54257">MNLDQLDGFSNPSTDAILEPELSVIPSSDSTMHSESNIASLPRGYPVTMNGLNTSRPPSAAQISVIGKVPPRTSQSHPINLSWVFEYELLKQMPSGPSSIHDKYAATSAAVHFPPTRYIGGPDQERMQILPYVARFRQWSKQLRPLPYIPKRPAMGMQHTVPLFFDSFLENDQLSQIGFNSTVDAKPSTGLDTIGMLENKTTMDPSQSMACEDMEQSLEAVQLSGFSQNPCTTYSCRYLDSGRRTAVYSANQNLDQSLNHSRNSYKNGMNNHSHSNSNTLQVAYQNENTKFQEKPVSTWPLIHGNICLSSCPGKKVRLTTGPVDGRAVVNRDIKSDFQRIASMGVRAVVCCLYDEELALLGSPFNEYLETVHSLNITFIRIPIIEGGTPVCLMDTILVLDEIDACIKNGSNVLCHCRGGIGRAGVIVCCYLLYKGYCENAEDAIAYIRKRRSHKAIETEEQEHYIEQFYQMLYSFRNAYRKDFRA</sequence>
<evidence type="ECO:0000259" key="2">
    <source>
        <dbReference type="PROSITE" id="PS50056"/>
    </source>
</evidence>
<dbReference type="Gene3D" id="3.90.190.10">
    <property type="entry name" value="Protein tyrosine phosphatase superfamily"/>
    <property type="match status" value="1"/>
</dbReference>
<protein>
    <recommendedName>
        <fullName evidence="2">Tyrosine specific protein phosphatases domain-containing protein</fullName>
    </recommendedName>
</protein>
<dbReference type="OrthoDB" id="266663at2759"/>
<dbReference type="GO" id="GO:0016791">
    <property type="term" value="F:phosphatase activity"/>
    <property type="evidence" value="ECO:0007669"/>
    <property type="project" value="UniProtKB-ARBA"/>
</dbReference>
<dbReference type="STRING" id="403673.A0A177WTP3"/>
<evidence type="ECO:0000313" key="4">
    <source>
        <dbReference type="Proteomes" id="UP000077115"/>
    </source>
</evidence>
<dbReference type="InterPro" id="IPR050561">
    <property type="entry name" value="PTP"/>
</dbReference>
<dbReference type="VEuPathDB" id="FungiDB:BDEG_26150"/>